<dbReference type="GO" id="GO:0004523">
    <property type="term" value="F:RNA-DNA hybrid ribonuclease activity"/>
    <property type="evidence" value="ECO:0007669"/>
    <property type="project" value="InterPro"/>
</dbReference>
<name>A0A5E4FCX8_PRUDU</name>
<dbReference type="Pfam" id="PF13456">
    <property type="entry name" value="RVT_3"/>
    <property type="match status" value="1"/>
</dbReference>
<dbReference type="InterPro" id="IPR036397">
    <property type="entry name" value="RNaseH_sf"/>
</dbReference>
<dbReference type="Gramene" id="VVA24959">
    <property type="protein sequence ID" value="VVA24959"/>
    <property type="gene ID" value="Prudul26B007145"/>
</dbReference>
<dbReference type="InterPro" id="IPR044730">
    <property type="entry name" value="RNase_H-like_dom_plant"/>
</dbReference>
<evidence type="ECO:0000313" key="2">
    <source>
        <dbReference type="EMBL" id="VVA24959.1"/>
    </source>
</evidence>
<proteinExistence type="predicted"/>
<sequence length="119" mass="13025">MAATGFVIRDWNGNVRLAAAKKTGQATITVAECLALRDINNGWRKILIEGDSKLIIDCLNEKTLVPWSIYLLVQDIKLLSSFCEEATIPGVNRAMHSAITSNVFFGPVRRLSAVPVPEA</sequence>
<accession>A0A5E4FCX8</accession>
<dbReference type="OMA" id="INNGWRK"/>
<organism evidence="2 3">
    <name type="scientific">Prunus dulcis</name>
    <name type="common">Almond</name>
    <name type="synonym">Amygdalus dulcis</name>
    <dbReference type="NCBI Taxonomy" id="3755"/>
    <lineage>
        <taxon>Eukaryota</taxon>
        <taxon>Viridiplantae</taxon>
        <taxon>Streptophyta</taxon>
        <taxon>Embryophyta</taxon>
        <taxon>Tracheophyta</taxon>
        <taxon>Spermatophyta</taxon>
        <taxon>Magnoliopsida</taxon>
        <taxon>eudicotyledons</taxon>
        <taxon>Gunneridae</taxon>
        <taxon>Pentapetalae</taxon>
        <taxon>rosids</taxon>
        <taxon>fabids</taxon>
        <taxon>Rosales</taxon>
        <taxon>Rosaceae</taxon>
        <taxon>Amygdaloideae</taxon>
        <taxon>Amygdaleae</taxon>
        <taxon>Prunus</taxon>
    </lineage>
</organism>
<feature type="domain" description="RNase H type-1" evidence="1">
    <location>
        <begin position="2"/>
        <end position="88"/>
    </location>
</feature>
<dbReference type="CDD" id="cd06222">
    <property type="entry name" value="RNase_H_like"/>
    <property type="match status" value="1"/>
</dbReference>
<dbReference type="PANTHER" id="PTHR47723:SF23">
    <property type="entry name" value="REVERSE TRANSCRIPTASE-LIKE PROTEIN"/>
    <property type="match status" value="1"/>
</dbReference>
<dbReference type="InParanoid" id="A0A5E4FCX8"/>
<dbReference type="GO" id="GO:0003676">
    <property type="term" value="F:nucleic acid binding"/>
    <property type="evidence" value="ECO:0007669"/>
    <property type="project" value="InterPro"/>
</dbReference>
<dbReference type="InterPro" id="IPR012337">
    <property type="entry name" value="RNaseH-like_sf"/>
</dbReference>
<dbReference type="AlphaFoldDB" id="A0A5E4FCX8"/>
<dbReference type="PANTHER" id="PTHR47723">
    <property type="entry name" value="OS05G0353850 PROTEIN"/>
    <property type="match status" value="1"/>
</dbReference>
<evidence type="ECO:0000259" key="1">
    <source>
        <dbReference type="Pfam" id="PF13456"/>
    </source>
</evidence>
<dbReference type="SUPFAM" id="SSF53098">
    <property type="entry name" value="Ribonuclease H-like"/>
    <property type="match status" value="1"/>
</dbReference>
<dbReference type="EMBL" id="CABIKO010000089">
    <property type="protein sequence ID" value="VVA24959.1"/>
    <property type="molecule type" value="Genomic_DNA"/>
</dbReference>
<evidence type="ECO:0000313" key="3">
    <source>
        <dbReference type="Proteomes" id="UP000327085"/>
    </source>
</evidence>
<gene>
    <name evidence="2" type="ORF">ALMOND_2B007145</name>
</gene>
<dbReference type="Gene3D" id="3.30.420.10">
    <property type="entry name" value="Ribonuclease H-like superfamily/Ribonuclease H"/>
    <property type="match status" value="1"/>
</dbReference>
<dbReference type="InterPro" id="IPR002156">
    <property type="entry name" value="RNaseH_domain"/>
</dbReference>
<reference evidence="3" key="1">
    <citation type="journal article" date="2020" name="Plant J.">
        <title>Transposons played a major role in the diversification between the closely related almond and peach genomes: results from the almond genome sequence.</title>
        <authorList>
            <person name="Alioto T."/>
            <person name="Alexiou K.G."/>
            <person name="Bardil A."/>
            <person name="Barteri F."/>
            <person name="Castanera R."/>
            <person name="Cruz F."/>
            <person name="Dhingra A."/>
            <person name="Duval H."/>
            <person name="Fernandez I Marti A."/>
            <person name="Frias L."/>
            <person name="Galan B."/>
            <person name="Garcia J.L."/>
            <person name="Howad W."/>
            <person name="Gomez-Garrido J."/>
            <person name="Gut M."/>
            <person name="Julca I."/>
            <person name="Morata J."/>
            <person name="Puigdomenech P."/>
            <person name="Ribeca P."/>
            <person name="Rubio Cabetas M.J."/>
            <person name="Vlasova A."/>
            <person name="Wirthensohn M."/>
            <person name="Garcia-Mas J."/>
            <person name="Gabaldon T."/>
            <person name="Casacuberta J.M."/>
            <person name="Arus P."/>
        </authorList>
    </citation>
    <scope>NUCLEOTIDE SEQUENCE [LARGE SCALE GENOMIC DNA]</scope>
    <source>
        <strain evidence="3">cv. Texas</strain>
    </source>
</reference>
<protein>
    <submittedName>
        <fullName evidence="2">PREDICTED: PRUPE_7G010700</fullName>
    </submittedName>
</protein>
<dbReference type="Proteomes" id="UP000327085">
    <property type="component" value="Chromosome 2"/>
</dbReference>
<dbReference type="InterPro" id="IPR053151">
    <property type="entry name" value="RNase_H-like"/>
</dbReference>